<feature type="compositionally biased region" description="Basic and acidic residues" evidence="1">
    <location>
        <begin position="863"/>
        <end position="880"/>
    </location>
</feature>
<evidence type="ECO:0000313" key="2">
    <source>
        <dbReference type="EMBL" id="THU67952.1"/>
    </source>
</evidence>
<evidence type="ECO:0000313" key="3">
    <source>
        <dbReference type="Proteomes" id="UP000317650"/>
    </source>
</evidence>
<gene>
    <name evidence="2" type="ORF">C4D60_Mb05t30140</name>
</gene>
<name>A0A4S8JZY9_MUSBA</name>
<feature type="region of interest" description="Disordered" evidence="1">
    <location>
        <begin position="1079"/>
        <end position="1108"/>
    </location>
</feature>
<dbReference type="Proteomes" id="UP000317650">
    <property type="component" value="Chromosome 5"/>
</dbReference>
<organism evidence="2 3">
    <name type="scientific">Musa balbisiana</name>
    <name type="common">Banana</name>
    <dbReference type="NCBI Taxonomy" id="52838"/>
    <lineage>
        <taxon>Eukaryota</taxon>
        <taxon>Viridiplantae</taxon>
        <taxon>Streptophyta</taxon>
        <taxon>Embryophyta</taxon>
        <taxon>Tracheophyta</taxon>
        <taxon>Spermatophyta</taxon>
        <taxon>Magnoliopsida</taxon>
        <taxon>Liliopsida</taxon>
        <taxon>Zingiberales</taxon>
        <taxon>Musaceae</taxon>
        <taxon>Musa</taxon>
    </lineage>
</organism>
<keyword evidence="3" id="KW-1185">Reference proteome</keyword>
<reference evidence="2 3" key="1">
    <citation type="journal article" date="2019" name="Nat. Plants">
        <title>Genome sequencing of Musa balbisiana reveals subgenome evolution and function divergence in polyploid bananas.</title>
        <authorList>
            <person name="Yao X."/>
        </authorList>
    </citation>
    <scope>NUCLEOTIDE SEQUENCE [LARGE SCALE GENOMIC DNA]</scope>
    <source>
        <strain evidence="3">cv. DH-PKW</strain>
        <tissue evidence="2">Leaves</tissue>
    </source>
</reference>
<evidence type="ECO:0000256" key="1">
    <source>
        <dbReference type="SAM" id="MobiDB-lite"/>
    </source>
</evidence>
<comment type="caution">
    <text evidence="2">The sequence shown here is derived from an EMBL/GenBank/DDBJ whole genome shotgun (WGS) entry which is preliminary data.</text>
</comment>
<feature type="region of interest" description="Disordered" evidence="1">
    <location>
        <begin position="851"/>
        <end position="1015"/>
    </location>
</feature>
<feature type="compositionally biased region" description="Polar residues" evidence="1">
    <location>
        <begin position="966"/>
        <end position="975"/>
    </location>
</feature>
<proteinExistence type="predicted"/>
<accession>A0A4S8JZY9</accession>
<dbReference type="PANTHER" id="PTHR34536:SF4">
    <property type="entry name" value="BTZ DOMAIN-CONTAINING PROTEIN"/>
    <property type="match status" value="1"/>
</dbReference>
<dbReference type="STRING" id="52838.A0A4S8JZY9"/>
<feature type="compositionally biased region" description="Polar residues" evidence="1">
    <location>
        <begin position="998"/>
        <end position="1009"/>
    </location>
</feature>
<dbReference type="EMBL" id="PYDT01000003">
    <property type="protein sequence ID" value="THU67952.1"/>
    <property type="molecule type" value="Genomic_DNA"/>
</dbReference>
<feature type="compositionally biased region" description="Basic residues" evidence="1">
    <location>
        <begin position="978"/>
        <end position="987"/>
    </location>
</feature>
<feature type="region of interest" description="Disordered" evidence="1">
    <location>
        <begin position="426"/>
        <end position="457"/>
    </location>
</feature>
<feature type="compositionally biased region" description="Basic and acidic residues" evidence="1">
    <location>
        <begin position="430"/>
        <end position="451"/>
    </location>
</feature>
<feature type="region of interest" description="Disordered" evidence="1">
    <location>
        <begin position="86"/>
        <end position="119"/>
    </location>
</feature>
<feature type="compositionally biased region" description="Polar residues" evidence="1">
    <location>
        <begin position="902"/>
        <end position="912"/>
    </location>
</feature>
<sequence length="1292" mass="143833">MAVVRALKRRGKTLYGVQMGGWLDKVASAFGRLQHTSIISRILRRCFLREATQTRHKRLKLTIKIGVLRQPNQFSVEAESSVSVKDAGLPLDTGTSPKDFVNSSSASSGQRYGSDVHANHDDMELKKATIAFKESNMEEDLNADNRPSLGLDMDKGKQLSQPGTWEMIIVDRTMEEKIATCDVSAFRVETTSIVHLSSSKDNKYHGYNSSKQEIVKTCSLDLHQTMHNEVDSEYGSADRCVSRENWDLNVPMEVWEANLSDSVVEHVMDHRLNHSAMHPQNIDRCLIQPTLGTIASASTSGTSMVERSQYKPRLRNLRTPADDKRGYEGGLDLQLRPPSRPELRINWGKIAPSDLSLSLTGNLSEVSCGVVKPEHCENSNQKVTEVSQHSSLKSVGIRHVKSEPCDENVHGEASSVAVLFDQESSLGRVLKSEPPEEPKEKPPSLESDDNRQLTCCTDVSPSQVKPALNSNAVVDANILNDNNPVMPGNAKIKSGESTLRALDPAELSGSDVLYKADNVLTNICANQGAEGNTSKSVDIIADPISSDAKESNANMTESREIADVASALHHESASYLIEPMAHDDMSEGSAEMDCSDNEDYTSSKLVAGDDLHMATDINNVPSATNQEGLGLPAEIQTEQFNSNEQQFDATYNLRFTTNVTIPVDGDVEVKGGELGDPVPQCVSEVSCDHEEKRVPGNVLECSNELPCEYEKKVHENATTDFTGSDGHAVMMGVHSDTKGKQIVSEEAMGLHRAESFDVSMCRDKKEMSSDLTTVLHEPPDNGVVRVYSSKRLAKPCPEAIKNHLGKEKGSEMKSNSIRPPNAIAKTMEDNVDRQQMRTRYAIASIKHPELPERDSDVSGIGNKHVDDAGKHSHEKNVDSRCKHRQITKVSSPAIRSFGQRKPISSRSISSGTEDGLIDKQRRHTMFSQGRRCSGFESKKNQDQSTDECDSDYTNTARHSNRHLDRNSNTLYASEHNNSRKHQFSRLSKRSEVPLEVATNGSVGSASTLSRRPMGDQPYRSSCFPLWPRHQEEPPLVDTRNARCLVRDVSPNREEIMRTLRHEMVDSILYSHPTMEYGPTENDVLPRGSNISPTRRRPPPLHFYGMGSPRRWLSPGRSPEMVMNKQHPALVRHGAPPSVDMSNSPHGHLYFPEGMMVERNALPGDMDEMLPVNDLDLPRPGGFLQRNTRRYDFGPHETAADYLGPVHFFADHFIDTRNHHDGRDNLEHTTLPYHVEDARHIRSSRDFDSQARDRHGNARNRLRSIVEQGEGHRCCGEQGWRDGGLHMLKKPYR</sequence>
<protein>
    <submittedName>
        <fullName evidence="2">Uncharacterized protein</fullName>
    </submittedName>
</protein>
<dbReference type="PANTHER" id="PTHR34536">
    <property type="entry name" value="DENTIN SIALOPHOSPHOPROTEIN-LIKE PROTEIN"/>
    <property type="match status" value="1"/>
</dbReference>